<comment type="caution">
    <text evidence="1">The sequence shown here is derived from an EMBL/GenBank/DDBJ whole genome shotgun (WGS) entry which is preliminary data.</text>
</comment>
<gene>
    <name evidence="1" type="ORF">DHETER_LOCUS3248</name>
</gene>
<organism evidence="1 2">
    <name type="scientific">Dentiscutata heterogama</name>
    <dbReference type="NCBI Taxonomy" id="1316150"/>
    <lineage>
        <taxon>Eukaryota</taxon>
        <taxon>Fungi</taxon>
        <taxon>Fungi incertae sedis</taxon>
        <taxon>Mucoromycota</taxon>
        <taxon>Glomeromycotina</taxon>
        <taxon>Glomeromycetes</taxon>
        <taxon>Diversisporales</taxon>
        <taxon>Gigasporaceae</taxon>
        <taxon>Dentiscutata</taxon>
    </lineage>
</organism>
<dbReference type="Proteomes" id="UP000789702">
    <property type="component" value="Unassembled WGS sequence"/>
</dbReference>
<protein>
    <submittedName>
        <fullName evidence="1">11703_t:CDS:1</fullName>
    </submittedName>
</protein>
<dbReference type="EMBL" id="CAJVPU010002715">
    <property type="protein sequence ID" value="CAG8506387.1"/>
    <property type="molecule type" value="Genomic_DNA"/>
</dbReference>
<proteinExistence type="predicted"/>
<sequence length="94" mass="10547">MSTSKGRQFKIPDQYGALNKTKVSQEGYQQIAAVNFIILREGAISNECILLNKQIEANIKITQVNFNYLEVEKDSMNAGFGFEQEMINIAKIGT</sequence>
<evidence type="ECO:0000313" key="1">
    <source>
        <dbReference type="EMBL" id="CAG8506387.1"/>
    </source>
</evidence>
<keyword evidence="2" id="KW-1185">Reference proteome</keyword>
<accession>A0ACA9L1X1</accession>
<evidence type="ECO:0000313" key="2">
    <source>
        <dbReference type="Proteomes" id="UP000789702"/>
    </source>
</evidence>
<reference evidence="1" key="1">
    <citation type="submission" date="2021-06" db="EMBL/GenBank/DDBJ databases">
        <authorList>
            <person name="Kallberg Y."/>
            <person name="Tangrot J."/>
            <person name="Rosling A."/>
        </authorList>
    </citation>
    <scope>NUCLEOTIDE SEQUENCE</scope>
    <source>
        <strain evidence="1">IL203A</strain>
    </source>
</reference>
<name>A0ACA9L1X1_9GLOM</name>